<dbReference type="InterPro" id="IPR012338">
    <property type="entry name" value="Beta-lactam/transpept-like"/>
</dbReference>
<dbReference type="PANTHER" id="PTHR43319:SF3">
    <property type="entry name" value="BETA-LACTAMASE-RELATED DOMAIN-CONTAINING PROTEIN"/>
    <property type="match status" value="1"/>
</dbReference>
<evidence type="ECO:0000313" key="2">
    <source>
        <dbReference type="EMBL" id="CAB4601637.1"/>
    </source>
</evidence>
<accession>A0A6J6GK68</accession>
<evidence type="ECO:0000259" key="1">
    <source>
        <dbReference type="Pfam" id="PF00144"/>
    </source>
</evidence>
<proteinExistence type="predicted"/>
<feature type="domain" description="Beta-lactamase-related" evidence="1">
    <location>
        <begin position="24"/>
        <end position="366"/>
    </location>
</feature>
<dbReference type="EMBL" id="CAEZUL010000079">
    <property type="protein sequence ID" value="CAB4601637.1"/>
    <property type="molecule type" value="Genomic_DNA"/>
</dbReference>
<dbReference type="InterPro" id="IPR001466">
    <property type="entry name" value="Beta-lactam-related"/>
</dbReference>
<dbReference type="SUPFAM" id="SSF56601">
    <property type="entry name" value="beta-lactamase/transpeptidase-like"/>
    <property type="match status" value="1"/>
</dbReference>
<organism evidence="2">
    <name type="scientific">freshwater metagenome</name>
    <dbReference type="NCBI Taxonomy" id="449393"/>
    <lineage>
        <taxon>unclassified sequences</taxon>
        <taxon>metagenomes</taxon>
        <taxon>ecological metagenomes</taxon>
    </lineage>
</organism>
<sequence length="389" mass="41413">MSILTVDNVAPGWELVREEFLAHLASGMDRGASIAVCHKGDLVVDLVGGSRDKEGNIPYDADTLNVVFSTTKGIAALVVAMCVERGLVDYNEKMATYWPEFAAKGKGDLTVAQVLAHRAGVYTVEGPIALEEALDWETITSRLADTAPFFAPNSTHGYHALTYGWLAGELVRRVTGRSIGDFVASEIVAPLGVDFWIGLPEDQEHRVAHLMAHPIPKFPPDIAKFMNDFGGPGSEAATALSLNGAFGPGAFNKREVHAAQIPGANGISNAKSLATIYAAVIGEVNGVRLLGEDTLRKATTSETPVGEVDRILGRETVFGKGYMLHSDRNKYAGPGSFGHDGAGGSVAFAQPSRQLAMSYVMNTMLTVYDEDPRRSGYINAAVKCADSVG</sequence>
<reference evidence="2" key="1">
    <citation type="submission" date="2020-05" db="EMBL/GenBank/DDBJ databases">
        <authorList>
            <person name="Chiriac C."/>
            <person name="Salcher M."/>
            <person name="Ghai R."/>
            <person name="Kavagutti S V."/>
        </authorList>
    </citation>
    <scope>NUCLEOTIDE SEQUENCE</scope>
</reference>
<dbReference type="Gene3D" id="3.40.710.10">
    <property type="entry name" value="DD-peptidase/beta-lactamase superfamily"/>
    <property type="match status" value="1"/>
</dbReference>
<dbReference type="Pfam" id="PF00144">
    <property type="entry name" value="Beta-lactamase"/>
    <property type="match status" value="1"/>
</dbReference>
<dbReference type="AlphaFoldDB" id="A0A6J6GK68"/>
<dbReference type="InterPro" id="IPR052907">
    <property type="entry name" value="Beta-lactamase/esterase"/>
</dbReference>
<dbReference type="PANTHER" id="PTHR43319">
    <property type="entry name" value="BETA-LACTAMASE-RELATED"/>
    <property type="match status" value="1"/>
</dbReference>
<name>A0A6J6GK68_9ZZZZ</name>
<protein>
    <submittedName>
        <fullName evidence="2">Unannotated protein</fullName>
    </submittedName>
</protein>
<gene>
    <name evidence="2" type="ORF">UFOPK1808_00809</name>
</gene>